<dbReference type="Gene3D" id="3.20.20.300">
    <property type="entry name" value="Glycoside hydrolase, family 3, N-terminal domain"/>
    <property type="match status" value="1"/>
</dbReference>
<feature type="binding site" evidence="10">
    <location>
        <position position="74"/>
    </location>
    <ligand>
        <name>substrate</name>
    </ligand>
</feature>
<feature type="binding site" evidence="10">
    <location>
        <position position="143"/>
    </location>
    <ligand>
        <name>substrate</name>
    </ligand>
</feature>
<comment type="similarity">
    <text evidence="10">Belongs to the glycosyl hydrolase 3 family. NagZ subfamily.</text>
</comment>
<keyword evidence="4 10" id="KW-0378">Hydrolase</keyword>
<dbReference type="RefSeq" id="WP_075064997.1">
    <property type="nucleotide sequence ID" value="NZ_LKAJ02000001.1"/>
</dbReference>
<dbReference type="GO" id="GO:0005737">
    <property type="term" value="C:cytoplasm"/>
    <property type="evidence" value="ECO:0007669"/>
    <property type="project" value="UniProtKB-SubCell"/>
</dbReference>
<evidence type="ECO:0000256" key="9">
    <source>
        <dbReference type="ARBA" id="ARBA00023316"/>
    </source>
</evidence>
<comment type="subcellular location">
    <subcellularLocation>
        <location evidence="10">Cytoplasm</location>
    </subcellularLocation>
</comment>
<dbReference type="GO" id="GO:0008360">
    <property type="term" value="P:regulation of cell shape"/>
    <property type="evidence" value="ECO:0007669"/>
    <property type="project" value="UniProtKB-KW"/>
</dbReference>
<dbReference type="HAMAP" id="MF_00364">
    <property type="entry name" value="NagZ"/>
    <property type="match status" value="1"/>
</dbReference>
<evidence type="ECO:0000256" key="5">
    <source>
        <dbReference type="ARBA" id="ARBA00022960"/>
    </source>
</evidence>
<dbReference type="Proteomes" id="UP000051497">
    <property type="component" value="Unassembled WGS sequence"/>
</dbReference>
<dbReference type="GO" id="GO:0051301">
    <property type="term" value="P:cell division"/>
    <property type="evidence" value="ECO:0007669"/>
    <property type="project" value="UniProtKB-KW"/>
</dbReference>
<dbReference type="InterPro" id="IPR022956">
    <property type="entry name" value="Beta_hexosaminidase_bac"/>
</dbReference>
<evidence type="ECO:0000259" key="11">
    <source>
        <dbReference type="Pfam" id="PF00933"/>
    </source>
</evidence>
<dbReference type="InterPro" id="IPR017853">
    <property type="entry name" value="GH"/>
</dbReference>
<dbReference type="NCBIfam" id="NF003740">
    <property type="entry name" value="PRK05337.1"/>
    <property type="match status" value="1"/>
</dbReference>
<evidence type="ECO:0000256" key="10">
    <source>
        <dbReference type="HAMAP-Rule" id="MF_00364"/>
    </source>
</evidence>
<dbReference type="GO" id="GO:0009254">
    <property type="term" value="P:peptidoglycan turnover"/>
    <property type="evidence" value="ECO:0007669"/>
    <property type="project" value="UniProtKB-UniRule"/>
</dbReference>
<proteinExistence type="inferred from homology"/>
<gene>
    <name evidence="10 12" type="primary">nagZ</name>
    <name evidence="12" type="ORF">HT99x_00362</name>
    <name evidence="13" type="ORF">HT99x_010285</name>
</gene>
<feature type="binding site" evidence="10">
    <location>
        <begin position="173"/>
        <end position="174"/>
    </location>
    <ligand>
        <name>substrate</name>
    </ligand>
</feature>
<keyword evidence="3 10" id="KW-0132">Cell division</keyword>
<dbReference type="UniPathway" id="UPA00544"/>
<name>A0A0Q9YPS8_9GAMM</name>
<sequence length="350" mass="38424">MNKATLGPILLDIEGFNLKPEDKEILQHPLVGGVIFFSRNYESPAQLAQLAREIKALRSNLLLCVDQEGGRVQRFIKGMTRLPKLRVLGEKLDSKAASLPQVLIMAEKLGYLMALEVRSLGVDLSFAPVLDLDKGVSEIIGDRAFHSQPEIVSKLAMAYIKGMAQAGMRATGKHFPGHGSVALDSHLGLPVDMSTQAEIERDMLPFSQVIQQGLSAIMPAHIVYQEIDPLPVGFSPYWLQTVLRQQLGFKGAIVSDDLSMGGAVGMGTYAQRAERALDAGCDYLLICNYRQGAVEALDSLKEVPNEMTQYRRQSLLAQGQVPHWPLLAESVEWQQASGVLNELSSYETHS</sequence>
<feature type="site" description="Important for catalytic activity" evidence="10">
    <location>
        <position position="184"/>
    </location>
</feature>
<feature type="active site" description="Proton donor/acceptor" evidence="10">
    <location>
        <position position="186"/>
    </location>
</feature>
<feature type="domain" description="Glycoside hydrolase family 3 N-terminal" evidence="11">
    <location>
        <begin position="16"/>
        <end position="303"/>
    </location>
</feature>
<evidence type="ECO:0000313" key="12">
    <source>
        <dbReference type="EMBL" id="KRG22821.1"/>
    </source>
</evidence>
<dbReference type="EC" id="3.2.1.52" evidence="10"/>
<reference evidence="13" key="3">
    <citation type="submission" date="2021-06" db="EMBL/GenBank/DDBJ databases">
        <title>Genomic Description and Analysis of Intracellular Bacteria, Candidatus Berkiella cookevillensis and Candidatus Berkiella aquae.</title>
        <authorList>
            <person name="Kidane D.T."/>
            <person name="Mehari Y.T."/>
            <person name="Rice F.C."/>
            <person name="Arivett B.A."/>
            <person name="Farone A.L."/>
            <person name="Berk S.G."/>
            <person name="Farone M.B."/>
        </authorList>
    </citation>
    <scope>NUCLEOTIDE SEQUENCE</scope>
    <source>
        <strain evidence="13">HT99</strain>
    </source>
</reference>
<accession>A0A0Q9YPS8</accession>
<comment type="caution">
    <text evidence="12">The sequence shown here is derived from an EMBL/GenBank/DDBJ whole genome shotgun (WGS) entry which is preliminary data.</text>
</comment>
<dbReference type="PATRIC" id="fig|1590043.3.peg.363"/>
<protein>
    <recommendedName>
        <fullName evidence="10">Beta-hexosaminidase</fullName>
        <ecNumber evidence="10">3.2.1.52</ecNumber>
    </recommendedName>
    <alternativeName>
        <fullName evidence="10">Beta-N-acetylhexosaminidase</fullName>
    </alternativeName>
    <alternativeName>
        <fullName evidence="10">N-acetyl-beta-glucosaminidase</fullName>
    </alternativeName>
</protein>
<feature type="binding site" evidence="10">
    <location>
        <position position="66"/>
    </location>
    <ligand>
        <name>substrate</name>
    </ligand>
</feature>
<dbReference type="EMBL" id="LKAJ01000001">
    <property type="protein sequence ID" value="KRG22821.1"/>
    <property type="molecule type" value="Genomic_DNA"/>
</dbReference>
<reference evidence="12" key="1">
    <citation type="submission" date="2015-09" db="EMBL/GenBank/DDBJ databases">
        <title>Draft Genome Sequences of Two Novel Amoeba-resistant Intranuclear Bacteria, Candidatus Berkiella cookevillensis and Candidatus Berkiella aquae.</title>
        <authorList>
            <person name="Mehari Y.T."/>
            <person name="Arivett B.A."/>
            <person name="Farone A.L."/>
            <person name="Gunderson J.H."/>
            <person name="Farone M.B."/>
        </authorList>
    </citation>
    <scope>NUCLEOTIDE SEQUENCE [LARGE SCALE GENOMIC DNA]</scope>
    <source>
        <strain evidence="12">HT99</strain>
    </source>
</reference>
<comment type="function">
    <text evidence="10">Plays a role in peptidoglycan recycling by cleaving the terminal beta-1,4-linked N-acetylglucosamine (GlcNAc) from peptide-linked peptidoglycan fragments, giving rise to free GlcNAc, anhydro-N-acetylmuramic acid and anhydro-N-acetylmuramic acid-linked peptides.</text>
</comment>
<keyword evidence="7 10" id="KW-0326">Glycosidase</keyword>
<feature type="active site" description="Nucleophile" evidence="10">
    <location>
        <position position="256"/>
    </location>
</feature>
<evidence type="ECO:0000313" key="13">
    <source>
        <dbReference type="EMBL" id="MCS5711819.1"/>
    </source>
</evidence>
<evidence type="ECO:0000256" key="3">
    <source>
        <dbReference type="ARBA" id="ARBA00022618"/>
    </source>
</evidence>
<dbReference type="PANTHER" id="PTHR30480">
    <property type="entry name" value="BETA-HEXOSAMINIDASE-RELATED"/>
    <property type="match status" value="1"/>
</dbReference>
<dbReference type="EMBL" id="LKAJ02000001">
    <property type="protein sequence ID" value="MCS5711819.1"/>
    <property type="molecule type" value="Genomic_DNA"/>
</dbReference>
<comment type="pathway">
    <text evidence="10">Cell wall biogenesis; peptidoglycan recycling.</text>
</comment>
<comment type="catalytic activity">
    <reaction evidence="1 10">
        <text>Hydrolysis of terminal non-reducing N-acetyl-D-hexosamine residues in N-acetyl-beta-D-hexosaminides.</text>
        <dbReference type="EC" id="3.2.1.52"/>
    </reaction>
</comment>
<keyword evidence="6 10" id="KW-0573">Peptidoglycan synthesis</keyword>
<dbReference type="Pfam" id="PF00933">
    <property type="entry name" value="Glyco_hydro_3"/>
    <property type="match status" value="1"/>
</dbReference>
<reference evidence="13" key="2">
    <citation type="journal article" date="2016" name="Genome Announc.">
        <title>Draft Genome Sequences of Two Novel Amoeba-Resistant Intranuclear Bacteria, 'Candidatus Berkiella cookevillensis' and 'Candidatus Berkiella aquae'.</title>
        <authorList>
            <person name="Mehari Y.T."/>
            <person name="Arivett B.A."/>
            <person name="Farone A.L."/>
            <person name="Gunderson J.H."/>
            <person name="Farone M.B."/>
        </authorList>
    </citation>
    <scope>NUCLEOTIDE SEQUENCE</scope>
    <source>
        <strain evidence="13">HT99</strain>
    </source>
</reference>
<keyword evidence="5 10" id="KW-0133">Cell shape</keyword>
<keyword evidence="14" id="KW-1185">Reference proteome</keyword>
<dbReference type="PANTHER" id="PTHR30480:SF13">
    <property type="entry name" value="BETA-HEXOSAMINIDASE"/>
    <property type="match status" value="1"/>
</dbReference>
<keyword evidence="2 10" id="KW-0963">Cytoplasm</keyword>
<evidence type="ECO:0000256" key="2">
    <source>
        <dbReference type="ARBA" id="ARBA00022490"/>
    </source>
</evidence>
<dbReference type="GO" id="GO:0071555">
    <property type="term" value="P:cell wall organization"/>
    <property type="evidence" value="ECO:0007669"/>
    <property type="project" value="UniProtKB-KW"/>
</dbReference>
<dbReference type="GO" id="GO:0009252">
    <property type="term" value="P:peptidoglycan biosynthetic process"/>
    <property type="evidence" value="ECO:0007669"/>
    <property type="project" value="UniProtKB-KW"/>
</dbReference>
<dbReference type="InterPro" id="IPR001764">
    <property type="entry name" value="Glyco_hydro_3_N"/>
</dbReference>
<keyword evidence="8 10" id="KW-0131">Cell cycle</keyword>
<evidence type="ECO:0000256" key="6">
    <source>
        <dbReference type="ARBA" id="ARBA00022984"/>
    </source>
</evidence>
<dbReference type="OrthoDB" id="9786661at2"/>
<dbReference type="InterPro" id="IPR050226">
    <property type="entry name" value="NagZ_Beta-hexosaminidase"/>
</dbReference>
<dbReference type="GO" id="GO:0004563">
    <property type="term" value="F:beta-N-acetylhexosaminidase activity"/>
    <property type="evidence" value="ECO:0007669"/>
    <property type="project" value="UniProtKB-UniRule"/>
</dbReference>
<dbReference type="STRING" id="295108.HT99x_00362"/>
<evidence type="ECO:0000256" key="8">
    <source>
        <dbReference type="ARBA" id="ARBA00023306"/>
    </source>
</evidence>
<keyword evidence="9 10" id="KW-0961">Cell wall biogenesis/degradation</keyword>
<evidence type="ECO:0000256" key="4">
    <source>
        <dbReference type="ARBA" id="ARBA00022801"/>
    </source>
</evidence>
<dbReference type="SUPFAM" id="SSF51445">
    <property type="entry name" value="(Trans)glycosidases"/>
    <property type="match status" value="1"/>
</dbReference>
<organism evidence="12">
    <name type="scientific">Candidatus Berkiella aquae</name>
    <dbReference type="NCBI Taxonomy" id="295108"/>
    <lineage>
        <taxon>Bacteria</taxon>
        <taxon>Pseudomonadati</taxon>
        <taxon>Pseudomonadota</taxon>
        <taxon>Gammaproteobacteria</taxon>
        <taxon>Candidatus Berkiellales</taxon>
        <taxon>Candidatus Berkiellaceae</taxon>
        <taxon>Candidatus Berkiella</taxon>
    </lineage>
</organism>
<dbReference type="AlphaFoldDB" id="A0A0Q9YPS8"/>
<dbReference type="GO" id="GO:0005975">
    <property type="term" value="P:carbohydrate metabolic process"/>
    <property type="evidence" value="ECO:0007669"/>
    <property type="project" value="InterPro"/>
</dbReference>
<evidence type="ECO:0000256" key="7">
    <source>
        <dbReference type="ARBA" id="ARBA00023295"/>
    </source>
</evidence>
<dbReference type="InterPro" id="IPR036962">
    <property type="entry name" value="Glyco_hydro_3_N_sf"/>
</dbReference>
<evidence type="ECO:0000256" key="1">
    <source>
        <dbReference type="ARBA" id="ARBA00001231"/>
    </source>
</evidence>
<evidence type="ECO:0000313" key="14">
    <source>
        <dbReference type="Proteomes" id="UP000051497"/>
    </source>
</evidence>